<dbReference type="EMBL" id="JAGTPG010000001">
    <property type="protein sequence ID" value="MBR8638631.1"/>
    <property type="molecule type" value="Genomic_DNA"/>
</dbReference>
<protein>
    <submittedName>
        <fullName evidence="1">Uncharacterized protein</fullName>
    </submittedName>
</protein>
<reference evidence="1 2" key="1">
    <citation type="submission" date="2021-04" db="EMBL/GenBank/DDBJ databases">
        <title>Characterization of the biosynthetic gene cluster of new lipopeptides with antitumor activity in the genome of the marine Streptomyces PHM034.</title>
        <authorList>
            <person name="Ceniceros A."/>
            <person name="Canedo L."/>
            <person name="Mendez C."/>
            <person name="Olano C."/>
            <person name="Schleissner C."/>
            <person name="Cuevas C."/>
            <person name="De La Calle F."/>
            <person name="Salas J.A."/>
        </authorList>
    </citation>
    <scope>NUCLEOTIDE SEQUENCE [LARGE SCALE GENOMIC DNA]</scope>
    <source>
        <strain evidence="1 2">PHM034</strain>
    </source>
</reference>
<name>A0A941FDY7_9ACTN</name>
<dbReference type="Proteomes" id="UP000682308">
    <property type="component" value="Unassembled WGS sequence"/>
</dbReference>
<dbReference type="AlphaFoldDB" id="A0A941FDY7"/>
<sequence>MKKFRVTAVATNRWTKEKQNVQGTIEAASEDWARVGAKDALDVDGYNVDHIEVREDR</sequence>
<evidence type="ECO:0000313" key="1">
    <source>
        <dbReference type="EMBL" id="MBR8638631.1"/>
    </source>
</evidence>
<gene>
    <name evidence="1" type="ORF">KEF29_03280</name>
</gene>
<organism evidence="1 2">
    <name type="scientific">Streptomyces tuirus</name>
    <dbReference type="NCBI Taxonomy" id="68278"/>
    <lineage>
        <taxon>Bacteria</taxon>
        <taxon>Bacillati</taxon>
        <taxon>Actinomycetota</taxon>
        <taxon>Actinomycetes</taxon>
        <taxon>Kitasatosporales</taxon>
        <taxon>Streptomycetaceae</taxon>
        <taxon>Streptomyces</taxon>
    </lineage>
</organism>
<proteinExistence type="predicted"/>
<accession>A0A941FDY7</accession>
<evidence type="ECO:0000313" key="2">
    <source>
        <dbReference type="Proteomes" id="UP000682308"/>
    </source>
</evidence>
<comment type="caution">
    <text evidence="1">The sequence shown here is derived from an EMBL/GenBank/DDBJ whole genome shotgun (WGS) entry which is preliminary data.</text>
</comment>
<keyword evidence="2" id="KW-1185">Reference proteome</keyword>